<proteinExistence type="predicted"/>
<reference evidence="2" key="1">
    <citation type="journal article" date="2019" name="Int. J. Syst. Evol. Microbiol.">
        <title>The Global Catalogue of Microorganisms (GCM) 10K type strain sequencing project: providing services to taxonomists for standard genome sequencing and annotation.</title>
        <authorList>
            <consortium name="The Broad Institute Genomics Platform"/>
            <consortium name="The Broad Institute Genome Sequencing Center for Infectious Disease"/>
            <person name="Wu L."/>
            <person name="Ma J."/>
        </authorList>
    </citation>
    <scope>NUCLEOTIDE SEQUENCE [LARGE SCALE GENOMIC DNA]</scope>
    <source>
        <strain evidence="2">JCM 17656</strain>
    </source>
</reference>
<comment type="caution">
    <text evidence="1">The sequence shown here is derived from an EMBL/GenBank/DDBJ whole genome shotgun (WGS) entry which is preliminary data.</text>
</comment>
<dbReference type="EMBL" id="BAABCE010000044">
    <property type="protein sequence ID" value="GAA3596745.1"/>
    <property type="molecule type" value="Genomic_DNA"/>
</dbReference>
<sequence>MNIGVNISLVSQPTYAGYAAGWNTDGLHSATNWDTQTHRLTINAYCTSDASDGYVSQHPAN</sequence>
<evidence type="ECO:0000313" key="2">
    <source>
        <dbReference type="Proteomes" id="UP001500707"/>
    </source>
</evidence>
<evidence type="ECO:0000313" key="1">
    <source>
        <dbReference type="EMBL" id="GAA3596745.1"/>
    </source>
</evidence>
<name>A0ABP6Z3G8_9ACTN</name>
<gene>
    <name evidence="1" type="ORF">GCM10022295_91910</name>
</gene>
<accession>A0ABP6Z3G8</accession>
<organism evidence="1 2">
    <name type="scientific">Streptomyces osmaniensis</name>
    <dbReference type="NCBI Taxonomy" id="593134"/>
    <lineage>
        <taxon>Bacteria</taxon>
        <taxon>Bacillati</taxon>
        <taxon>Actinomycetota</taxon>
        <taxon>Actinomycetes</taxon>
        <taxon>Kitasatosporales</taxon>
        <taxon>Streptomycetaceae</taxon>
        <taxon>Streptomyces</taxon>
    </lineage>
</organism>
<keyword evidence="2" id="KW-1185">Reference proteome</keyword>
<protein>
    <submittedName>
        <fullName evidence="1">Uncharacterized protein</fullName>
    </submittedName>
</protein>
<dbReference type="Proteomes" id="UP001500707">
    <property type="component" value="Unassembled WGS sequence"/>
</dbReference>